<dbReference type="Gene3D" id="3.40.50.300">
    <property type="entry name" value="P-loop containing nucleotide triphosphate hydrolases"/>
    <property type="match status" value="1"/>
</dbReference>
<dbReference type="EMBL" id="PDTV01000013">
    <property type="protein sequence ID" value="PIE82710.1"/>
    <property type="molecule type" value="Genomic_DNA"/>
</dbReference>
<dbReference type="InterPro" id="IPR050921">
    <property type="entry name" value="T4SS_GSP_E_ATPase"/>
</dbReference>
<feature type="domain" description="Bacterial type II secretion system protein E" evidence="2">
    <location>
        <begin position="15"/>
        <end position="287"/>
    </location>
</feature>
<dbReference type="AlphaFoldDB" id="A0A2G6PEQ3"/>
<proteinExistence type="inferred from homology"/>
<dbReference type="NCBIfam" id="TIGR01420">
    <property type="entry name" value="pilT_fam"/>
    <property type="match status" value="1"/>
</dbReference>
<gene>
    <name evidence="3" type="ORF">CSA09_05285</name>
</gene>
<name>A0A2G6PEQ3_9GAMM</name>
<dbReference type="Proteomes" id="UP000229278">
    <property type="component" value="Unassembled WGS sequence"/>
</dbReference>
<dbReference type="GO" id="GO:0005524">
    <property type="term" value="F:ATP binding"/>
    <property type="evidence" value="ECO:0007669"/>
    <property type="project" value="InterPro"/>
</dbReference>
<comment type="caution">
    <text evidence="3">The sequence shown here is derived from an EMBL/GenBank/DDBJ whole genome shotgun (WGS) entry which is preliminary data.</text>
</comment>
<evidence type="ECO:0000313" key="3">
    <source>
        <dbReference type="EMBL" id="PIE82710.1"/>
    </source>
</evidence>
<reference evidence="3 4" key="1">
    <citation type="submission" date="2017-10" db="EMBL/GenBank/DDBJ databases">
        <title>Novel microbial diversity and functional potential in the marine mammal oral microbiome.</title>
        <authorList>
            <person name="Dudek N.K."/>
            <person name="Sun C.L."/>
            <person name="Burstein D."/>
            <person name="Kantor R.S."/>
            <person name="Aliaga Goltsman D.S."/>
            <person name="Bik E.M."/>
            <person name="Thomas B.C."/>
            <person name="Banfield J.F."/>
            <person name="Relman D.A."/>
        </authorList>
    </citation>
    <scope>NUCLEOTIDE SEQUENCE [LARGE SCALE GENOMIC DNA]</scope>
    <source>
        <strain evidence="3">DOLJORAL78_50_517</strain>
    </source>
</reference>
<evidence type="ECO:0000256" key="1">
    <source>
        <dbReference type="ARBA" id="ARBA00006611"/>
    </source>
</evidence>
<dbReference type="PANTHER" id="PTHR30486:SF12">
    <property type="entry name" value="TYPE IV PILUS ATPASE PILU"/>
    <property type="match status" value="1"/>
</dbReference>
<dbReference type="PANTHER" id="PTHR30486">
    <property type="entry name" value="TWITCHING MOTILITY PROTEIN PILT"/>
    <property type="match status" value="1"/>
</dbReference>
<dbReference type="Gene3D" id="3.30.450.90">
    <property type="match status" value="1"/>
</dbReference>
<dbReference type="InterPro" id="IPR027417">
    <property type="entry name" value="P-loop_NTPase"/>
</dbReference>
<evidence type="ECO:0000259" key="2">
    <source>
        <dbReference type="Pfam" id="PF00437"/>
    </source>
</evidence>
<dbReference type="GO" id="GO:0016887">
    <property type="term" value="F:ATP hydrolysis activity"/>
    <property type="evidence" value="ECO:0007669"/>
    <property type="project" value="InterPro"/>
</dbReference>
<organism evidence="3 4">
    <name type="scientific">Candidatus Contendibacter odensensis</name>
    <dbReference type="NCBI Taxonomy" id="1400860"/>
    <lineage>
        <taxon>Bacteria</taxon>
        <taxon>Pseudomonadati</taxon>
        <taxon>Pseudomonadota</taxon>
        <taxon>Gammaproteobacteria</taxon>
        <taxon>Candidatus Competibacteraceae</taxon>
        <taxon>Candidatus Contendibacter</taxon>
    </lineage>
</organism>
<dbReference type="InterPro" id="IPR006321">
    <property type="entry name" value="PilT/PilU"/>
</dbReference>
<accession>A0A2G6PEQ3</accession>
<sequence>MEKNTEQPISDHDKATHYLYELVMKLLKLEGSDLFITAGSAPAFRVAGEIHRVSNYRLSPQQTALLVRSIMNDHQALMFDRHHDVNFSLNFPDLARFRVSAFIQRGSSGMVLRLIQQHIPTIQELNLPPVLKDISLHERGLIIFLGGTGCGKTTSIASMLDYRNSQRREHIITIEDPIEFFHSHKQSLVDQREVGVDTESYETALKNALRQAPNVIMVGEVRDRETMQHVINYAETGHLCLTTLHANNTDQAFDRMINFFPDERREQLLMDLSFNMKALISQRLLPRRDQAGLIPAVEILQSTPLMADLIFKGRIKEIKSVMARSDEQGIVTFDQALFNLYEAGSISYETAIRYADSVNDLRLRIKLESKHVPRDLSDESHFEIEEEKSDNSWLKKPATLYRRANKRK</sequence>
<protein>
    <submittedName>
        <fullName evidence="3">Type IV pili twitching motility protein PilT</fullName>
    </submittedName>
</protein>
<dbReference type="Pfam" id="PF00437">
    <property type="entry name" value="T2SSE"/>
    <property type="match status" value="1"/>
</dbReference>
<dbReference type="InterPro" id="IPR001482">
    <property type="entry name" value="T2SS/T4SS_dom"/>
</dbReference>
<comment type="similarity">
    <text evidence="1">Belongs to the GSP E family.</text>
</comment>
<evidence type="ECO:0000313" key="4">
    <source>
        <dbReference type="Proteomes" id="UP000229278"/>
    </source>
</evidence>
<dbReference type="SUPFAM" id="SSF52540">
    <property type="entry name" value="P-loop containing nucleoside triphosphate hydrolases"/>
    <property type="match status" value="1"/>
</dbReference>
<dbReference type="CDD" id="cd01131">
    <property type="entry name" value="PilT"/>
    <property type="match status" value="1"/>
</dbReference>